<feature type="transmembrane region" description="Helical" evidence="11">
    <location>
        <begin position="12"/>
        <end position="30"/>
    </location>
</feature>
<dbReference type="CDD" id="cd11058">
    <property type="entry name" value="CYP60B-like"/>
    <property type="match status" value="1"/>
</dbReference>
<dbReference type="SUPFAM" id="SSF48264">
    <property type="entry name" value="Cytochrome P450"/>
    <property type="match status" value="1"/>
</dbReference>
<gene>
    <name evidence="12" type="ORF">RRF57_003560</name>
</gene>
<reference evidence="12 13" key="1">
    <citation type="submission" date="2023-10" db="EMBL/GenBank/DDBJ databases">
        <title>Draft genome sequence of Xylaria bambusicola isolate GMP-LS, the root and basal stem rot pathogen of sugarcane in Indonesia.</title>
        <authorList>
            <person name="Selvaraj P."/>
            <person name="Muralishankar V."/>
            <person name="Muruganantham S."/>
            <person name="Sp S."/>
            <person name="Haryani S."/>
            <person name="Lau K.J.X."/>
            <person name="Naqvi N.I."/>
        </authorList>
    </citation>
    <scope>NUCLEOTIDE SEQUENCE [LARGE SCALE GENOMIC DNA]</scope>
    <source>
        <strain evidence="12">GMP-LS</strain>
    </source>
</reference>
<keyword evidence="7 9" id="KW-0503">Monooxygenase</keyword>
<dbReference type="PRINTS" id="PR00385">
    <property type="entry name" value="P450"/>
</dbReference>
<dbReference type="Pfam" id="PF00067">
    <property type="entry name" value="p450"/>
    <property type="match status" value="2"/>
</dbReference>
<dbReference type="GO" id="GO:0004497">
    <property type="term" value="F:monooxygenase activity"/>
    <property type="evidence" value="ECO:0007669"/>
    <property type="project" value="UniProtKB-KW"/>
</dbReference>
<dbReference type="PRINTS" id="PR00463">
    <property type="entry name" value="EP450I"/>
</dbReference>
<keyword evidence="11" id="KW-1133">Transmembrane helix</keyword>
<comment type="cofactor">
    <cofactor evidence="1 8">
        <name>heme</name>
        <dbReference type="ChEBI" id="CHEBI:30413"/>
    </cofactor>
</comment>
<keyword evidence="4 8" id="KW-0479">Metal-binding</keyword>
<dbReference type="GO" id="GO:0020037">
    <property type="term" value="F:heme binding"/>
    <property type="evidence" value="ECO:0007669"/>
    <property type="project" value="InterPro"/>
</dbReference>
<keyword evidence="3 8" id="KW-0349">Heme</keyword>
<keyword evidence="11" id="KW-0812">Transmembrane</keyword>
<proteinExistence type="inferred from homology"/>
<dbReference type="InterPro" id="IPR017972">
    <property type="entry name" value="Cyt_P450_CS"/>
</dbReference>
<evidence type="ECO:0000256" key="1">
    <source>
        <dbReference type="ARBA" id="ARBA00001971"/>
    </source>
</evidence>
<dbReference type="AlphaFoldDB" id="A0AAN7YWF8"/>
<dbReference type="InterPro" id="IPR036396">
    <property type="entry name" value="Cyt_P450_sf"/>
</dbReference>
<evidence type="ECO:0000256" key="9">
    <source>
        <dbReference type="RuleBase" id="RU000461"/>
    </source>
</evidence>
<evidence type="ECO:0000256" key="3">
    <source>
        <dbReference type="ARBA" id="ARBA00022617"/>
    </source>
</evidence>
<dbReference type="PANTHER" id="PTHR24305:SF230">
    <property type="entry name" value="P450, PUTATIVE (EUROFUNG)-RELATED"/>
    <property type="match status" value="1"/>
</dbReference>
<dbReference type="GO" id="GO:0005506">
    <property type="term" value="F:iron ion binding"/>
    <property type="evidence" value="ECO:0007669"/>
    <property type="project" value="InterPro"/>
</dbReference>
<organism evidence="12 13">
    <name type="scientific">Xylaria bambusicola</name>
    <dbReference type="NCBI Taxonomy" id="326684"/>
    <lineage>
        <taxon>Eukaryota</taxon>
        <taxon>Fungi</taxon>
        <taxon>Dikarya</taxon>
        <taxon>Ascomycota</taxon>
        <taxon>Pezizomycotina</taxon>
        <taxon>Sordariomycetes</taxon>
        <taxon>Xylariomycetidae</taxon>
        <taxon>Xylariales</taxon>
        <taxon>Xylariaceae</taxon>
        <taxon>Xylaria</taxon>
    </lineage>
</organism>
<keyword evidence="11" id="KW-0472">Membrane</keyword>
<dbReference type="GO" id="GO:0016705">
    <property type="term" value="F:oxidoreductase activity, acting on paired donors, with incorporation or reduction of molecular oxygen"/>
    <property type="evidence" value="ECO:0007669"/>
    <property type="project" value="InterPro"/>
</dbReference>
<feature type="compositionally biased region" description="Polar residues" evidence="10">
    <location>
        <begin position="362"/>
        <end position="377"/>
    </location>
</feature>
<feature type="binding site" description="axial binding residue" evidence="8">
    <location>
        <position position="438"/>
    </location>
    <ligand>
        <name>heme</name>
        <dbReference type="ChEBI" id="CHEBI:30413"/>
    </ligand>
    <ligandPart>
        <name>Fe</name>
        <dbReference type="ChEBI" id="CHEBI:18248"/>
    </ligandPart>
</feature>
<evidence type="ECO:0000256" key="8">
    <source>
        <dbReference type="PIRSR" id="PIRSR602401-1"/>
    </source>
</evidence>
<dbReference type="Proteomes" id="UP001305414">
    <property type="component" value="Unassembled WGS sequence"/>
</dbReference>
<dbReference type="InterPro" id="IPR001128">
    <property type="entry name" value="Cyt_P450"/>
</dbReference>
<evidence type="ECO:0000256" key="5">
    <source>
        <dbReference type="ARBA" id="ARBA00023002"/>
    </source>
</evidence>
<dbReference type="PANTHER" id="PTHR24305">
    <property type="entry name" value="CYTOCHROME P450"/>
    <property type="match status" value="1"/>
</dbReference>
<dbReference type="InterPro" id="IPR050121">
    <property type="entry name" value="Cytochrome_P450_monoxygenase"/>
</dbReference>
<evidence type="ECO:0000313" key="12">
    <source>
        <dbReference type="EMBL" id="KAK5627845.1"/>
    </source>
</evidence>
<name>A0AAN7YWF8_9PEZI</name>
<dbReference type="Gene3D" id="1.10.630.10">
    <property type="entry name" value="Cytochrome P450"/>
    <property type="match status" value="1"/>
</dbReference>
<evidence type="ECO:0008006" key="14">
    <source>
        <dbReference type="Google" id="ProtNLM"/>
    </source>
</evidence>
<dbReference type="EMBL" id="JAWHQM010000006">
    <property type="protein sequence ID" value="KAK5627845.1"/>
    <property type="molecule type" value="Genomic_DNA"/>
</dbReference>
<protein>
    <recommendedName>
        <fullName evidence="14">Cytochrome P450</fullName>
    </recommendedName>
</protein>
<comment type="similarity">
    <text evidence="2 9">Belongs to the cytochrome P450 family.</text>
</comment>
<evidence type="ECO:0000313" key="13">
    <source>
        <dbReference type="Proteomes" id="UP001305414"/>
    </source>
</evidence>
<evidence type="ECO:0000256" key="4">
    <source>
        <dbReference type="ARBA" id="ARBA00022723"/>
    </source>
</evidence>
<evidence type="ECO:0000256" key="10">
    <source>
        <dbReference type="SAM" id="MobiDB-lite"/>
    </source>
</evidence>
<feature type="region of interest" description="Disordered" evidence="10">
    <location>
        <begin position="360"/>
        <end position="379"/>
    </location>
</feature>
<dbReference type="PROSITE" id="PS00086">
    <property type="entry name" value="CYTOCHROME_P450"/>
    <property type="match status" value="1"/>
</dbReference>
<comment type="caution">
    <text evidence="12">The sequence shown here is derived from an EMBL/GenBank/DDBJ whole genome shotgun (WGS) entry which is preliminary data.</text>
</comment>
<keyword evidence="13" id="KW-1185">Reference proteome</keyword>
<sequence>MAPLHLGGPVNVAAIGFSLLVVYLVCQAVYNRFFHPLSKYPGPFLHHISYLPRAHKLMQGRLAFYVADLHKDYGPVVRLSPNELAFSSPQAWRDIYGHKKVGEPEFPKSDLFYKVFTFLPLAIVNADRDEHALLRRQLSHGFSDRSMKEQEPIIGGYVDLLVKRIRENLEKAPNQSVNMLQWLNWTAFDIIGDLGFGAAGGFGCLEGSSYHPWVKIITDNMRQSAFMQALSSVGLRGSIQWIAKRASAAGQKHRAIIREKVEQRLTLGAPRPDFLEGLIRKKEELGLDLGRLQMNASLIIIAGSDTTSTLLCGTLFFITTNPEVLKKLVHEVRTTFKSDDEITLMKRQSIDLHACCAKRGSSRISSGDNRTSQSSTPRGWCGRWQPSAGGLFQWAINHDKRFWTDPFKFAPERFLGDERYKNDQLDAMQPFGVGPRNCIGQNLAYAEMRLVLAKLVYNFDMRIADEARGWLDGQMAYTSWVKRDLPIYMTPAVRE</sequence>
<accession>A0AAN7YWF8</accession>
<keyword evidence="6 8" id="KW-0408">Iron</keyword>
<dbReference type="InterPro" id="IPR002401">
    <property type="entry name" value="Cyt_P450_E_grp-I"/>
</dbReference>
<evidence type="ECO:0000256" key="2">
    <source>
        <dbReference type="ARBA" id="ARBA00010617"/>
    </source>
</evidence>
<keyword evidence="5 9" id="KW-0560">Oxidoreductase</keyword>
<evidence type="ECO:0000256" key="7">
    <source>
        <dbReference type="ARBA" id="ARBA00023033"/>
    </source>
</evidence>
<evidence type="ECO:0000256" key="11">
    <source>
        <dbReference type="SAM" id="Phobius"/>
    </source>
</evidence>
<evidence type="ECO:0000256" key="6">
    <source>
        <dbReference type="ARBA" id="ARBA00023004"/>
    </source>
</evidence>